<dbReference type="GO" id="GO:0016020">
    <property type="term" value="C:membrane"/>
    <property type="evidence" value="ECO:0007669"/>
    <property type="project" value="UniProtKB-SubCell"/>
</dbReference>
<gene>
    <name evidence="9" type="ORF">HYFRA_00000748</name>
</gene>
<comment type="subcellular location">
    <subcellularLocation>
        <location evidence="1">Membrane</location>
        <topology evidence="1">Multi-pass membrane protein</topology>
    </subcellularLocation>
</comment>
<evidence type="ECO:0000256" key="6">
    <source>
        <dbReference type="ARBA" id="ARBA00037968"/>
    </source>
</evidence>
<feature type="transmembrane region" description="Helical" evidence="7">
    <location>
        <begin position="102"/>
        <end position="125"/>
    </location>
</feature>
<keyword evidence="10" id="KW-1185">Reference proteome</keyword>
<proteinExistence type="inferred from homology"/>
<sequence>MANESSTVGEEELQAVSPYTAALAKRVIRKIDMRLLLIMFITCNLNFMDKTILSSAAVFGLTEDNKLVGTQYSWVSSIFYFGYLLYEYPTTILIQRLPVSKYLTVITFIWGAVVATTAACTSFGGLATCRFLLGVVESTISPAFVYITSMWYTRDEIPSRTGVWFAGNSTGGFVASLLAYGIGQISHPLHPWQWMFIIFGTITSLWAFAVFFFLPDSINDAKFLTEEEKQYAEDRVVMGGTGRTDTTKREWKKDQVIECLLDPKTYFFACISVLTQLTNEQIPNGGTGSFGNLALKSFGFTSLESTLVTLPSSVIAMSTILVTGWLAGRFKNMTTFLIIAVVIPPVVGSAIIFSVEARGLRLFAYYCLQTGPGALPLTLGLISSNYKGVTKKMTITAILFLTYCAGNIAGPQTFKTSEKSRGYPTAFKAITTCYGLVVLVSLGLRMYLTFVNKSRDTAEGSASLIRADETGKTGLTAEDYEDVTDFHTPRFRYRM</sequence>
<protein>
    <recommendedName>
        <fullName evidence="8">Major facilitator superfamily (MFS) profile domain-containing protein</fullName>
    </recommendedName>
</protein>
<dbReference type="PANTHER" id="PTHR43791">
    <property type="entry name" value="PERMEASE-RELATED"/>
    <property type="match status" value="1"/>
</dbReference>
<name>A0A9N9PS00_9HELO</name>
<evidence type="ECO:0000259" key="8">
    <source>
        <dbReference type="PROSITE" id="PS50850"/>
    </source>
</evidence>
<dbReference type="PROSITE" id="PS50850">
    <property type="entry name" value="MFS"/>
    <property type="match status" value="1"/>
</dbReference>
<evidence type="ECO:0000256" key="5">
    <source>
        <dbReference type="ARBA" id="ARBA00023136"/>
    </source>
</evidence>
<dbReference type="SUPFAM" id="SSF103473">
    <property type="entry name" value="MFS general substrate transporter"/>
    <property type="match status" value="1"/>
</dbReference>
<dbReference type="PANTHER" id="PTHR43791:SF10">
    <property type="entry name" value="MAJOR FACILITATOR SUPERFAMILY (MFS) PROFILE DOMAIN-CONTAINING PROTEIN"/>
    <property type="match status" value="1"/>
</dbReference>
<dbReference type="InterPro" id="IPR020846">
    <property type="entry name" value="MFS_dom"/>
</dbReference>
<feature type="transmembrane region" description="Helical" evidence="7">
    <location>
        <begin position="394"/>
        <end position="414"/>
    </location>
</feature>
<dbReference type="AlphaFoldDB" id="A0A9N9PS00"/>
<dbReference type="FunFam" id="1.20.1250.20:FF:000064">
    <property type="entry name" value="MFS allantoate transporter"/>
    <property type="match status" value="1"/>
</dbReference>
<dbReference type="Proteomes" id="UP000696280">
    <property type="component" value="Unassembled WGS sequence"/>
</dbReference>
<keyword evidence="5 7" id="KW-0472">Membrane</keyword>
<feature type="transmembrane region" description="Helical" evidence="7">
    <location>
        <begin position="163"/>
        <end position="182"/>
    </location>
</feature>
<feature type="transmembrane region" description="Helical" evidence="7">
    <location>
        <begin position="131"/>
        <end position="151"/>
    </location>
</feature>
<dbReference type="InterPro" id="IPR011701">
    <property type="entry name" value="MFS"/>
</dbReference>
<dbReference type="OrthoDB" id="6730379at2759"/>
<keyword evidence="4 7" id="KW-1133">Transmembrane helix</keyword>
<comment type="similarity">
    <text evidence="6">Belongs to the major facilitator superfamily. Allantoate permease family.</text>
</comment>
<evidence type="ECO:0000256" key="2">
    <source>
        <dbReference type="ARBA" id="ARBA00022448"/>
    </source>
</evidence>
<feature type="transmembrane region" description="Helical" evidence="7">
    <location>
        <begin position="194"/>
        <end position="214"/>
    </location>
</feature>
<feature type="domain" description="Major facilitator superfamily (MFS) profile" evidence="8">
    <location>
        <begin position="35"/>
        <end position="455"/>
    </location>
</feature>
<feature type="transmembrane region" description="Helical" evidence="7">
    <location>
        <begin position="333"/>
        <end position="355"/>
    </location>
</feature>
<evidence type="ECO:0000256" key="7">
    <source>
        <dbReference type="SAM" id="Phobius"/>
    </source>
</evidence>
<accession>A0A9N9PS00</accession>
<evidence type="ECO:0000313" key="10">
    <source>
        <dbReference type="Proteomes" id="UP000696280"/>
    </source>
</evidence>
<evidence type="ECO:0000256" key="3">
    <source>
        <dbReference type="ARBA" id="ARBA00022692"/>
    </source>
</evidence>
<keyword evidence="3 7" id="KW-0812">Transmembrane</keyword>
<feature type="transmembrane region" description="Helical" evidence="7">
    <location>
        <begin position="306"/>
        <end position="327"/>
    </location>
</feature>
<dbReference type="GO" id="GO:0022857">
    <property type="term" value="F:transmembrane transporter activity"/>
    <property type="evidence" value="ECO:0007669"/>
    <property type="project" value="InterPro"/>
</dbReference>
<feature type="transmembrane region" description="Helical" evidence="7">
    <location>
        <begin position="362"/>
        <end position="382"/>
    </location>
</feature>
<comment type="caution">
    <text evidence="9">The sequence shown here is derived from an EMBL/GenBank/DDBJ whole genome shotgun (WGS) entry which is preliminary data.</text>
</comment>
<dbReference type="InterPro" id="IPR036259">
    <property type="entry name" value="MFS_trans_sf"/>
</dbReference>
<keyword evidence="2" id="KW-0813">Transport</keyword>
<evidence type="ECO:0000256" key="4">
    <source>
        <dbReference type="ARBA" id="ARBA00022989"/>
    </source>
</evidence>
<organism evidence="9 10">
    <name type="scientific">Hymenoscyphus fraxineus</name>
    <dbReference type="NCBI Taxonomy" id="746836"/>
    <lineage>
        <taxon>Eukaryota</taxon>
        <taxon>Fungi</taxon>
        <taxon>Dikarya</taxon>
        <taxon>Ascomycota</taxon>
        <taxon>Pezizomycotina</taxon>
        <taxon>Leotiomycetes</taxon>
        <taxon>Helotiales</taxon>
        <taxon>Helotiaceae</taxon>
        <taxon>Hymenoscyphus</taxon>
    </lineage>
</organism>
<reference evidence="9" key="1">
    <citation type="submission" date="2021-07" db="EMBL/GenBank/DDBJ databases">
        <authorList>
            <person name="Durling M."/>
        </authorList>
    </citation>
    <scope>NUCLEOTIDE SEQUENCE</scope>
</reference>
<evidence type="ECO:0000256" key="1">
    <source>
        <dbReference type="ARBA" id="ARBA00004141"/>
    </source>
</evidence>
<dbReference type="EMBL" id="CAJVRL010000045">
    <property type="protein sequence ID" value="CAG8952012.1"/>
    <property type="molecule type" value="Genomic_DNA"/>
</dbReference>
<feature type="transmembrane region" description="Helical" evidence="7">
    <location>
        <begin position="426"/>
        <end position="448"/>
    </location>
</feature>
<feature type="transmembrane region" description="Helical" evidence="7">
    <location>
        <begin position="71"/>
        <end position="90"/>
    </location>
</feature>
<dbReference type="Pfam" id="PF07690">
    <property type="entry name" value="MFS_1"/>
    <property type="match status" value="1"/>
</dbReference>
<evidence type="ECO:0000313" key="9">
    <source>
        <dbReference type="EMBL" id="CAG8952012.1"/>
    </source>
</evidence>
<dbReference type="Gene3D" id="1.20.1250.20">
    <property type="entry name" value="MFS general substrate transporter like domains"/>
    <property type="match status" value="1"/>
</dbReference>